<dbReference type="AlphaFoldDB" id="A0A9P9AQ58"/>
<name>A0A9P9AQ58_9HYPO</name>
<dbReference type="Proteomes" id="UP000777438">
    <property type="component" value="Unassembled WGS sequence"/>
</dbReference>
<comment type="caution">
    <text evidence="2">The sequence shown here is derived from an EMBL/GenBank/DDBJ whole genome shotgun (WGS) entry which is preliminary data.</text>
</comment>
<dbReference type="SUPFAM" id="SSF52058">
    <property type="entry name" value="L domain-like"/>
    <property type="match status" value="1"/>
</dbReference>
<proteinExistence type="predicted"/>
<evidence type="ECO:0000313" key="3">
    <source>
        <dbReference type="Proteomes" id="UP000777438"/>
    </source>
</evidence>
<keyword evidence="3" id="KW-1185">Reference proteome</keyword>
<sequence>MEALPSYQEATTRPDWLPLVAPYLPPNEYPTLCQVNRQFWQVFAPRIWGNVFRTVRRAGLQSGDDLGWLVDFVFHQLPRTSPSSKALARVLDGREISKESFYFTPEHYTLRNQERSLSTCFQQALALLPDTSCLILDGHIDLDPSIVLPEIEKQNKLLLLSLANCPHPLPINLFLRSGTKHLVYLDASSIPGNIDPILQLNTLSNLRILKIRNHELLNSKLGVFIRHFRTQLWSLDISGNKISDDLVPSIIRACFNPDTLLSDAHFLTEGKPIFPGTACDSYGPFIYIRESEWSGSFSHPERYLVDAPVYRSSPELPLESPLRSDGQQAIRTDSLDGILREFSGQDPDLSDERIRTSTGITHLRLSNTLITALGVESFLRNSGGHLEDLACDNMQLIKLTSRQSELWPKGAKLYGILNAAHFVRPVFSSNLRVLRLHHSFVTQIPALEMEGVSAMNRLYIAETSILPRSEQLYPQAFVPDMNPRLTSLTLTHIPRRSSGPLIAKLVQFLKLLSVQERSIFDAKAASSSWRGSSGELKGLTHVRLEFDSDPMDEDFPAAQDFDAEALMNTGEQGFSFFPEDASKNQPSPPSRVDSQRNLGGTPCNLSQDKTIEARGEYLQHPLGQQHGADRTSLVPVWIAFEEPSRNTAIINDYRQLVLSSSHVRDIVALATPGQVMAGVPDQALIFQTAWCMAVMPKTLSAPPWTKLTEIKDVLEELKQFRRAGKAKHLSLQEQVTGENNVPPGEPHYFFTGHLEVSR</sequence>
<organism evidence="2 3">
    <name type="scientific">Thelonectria olida</name>
    <dbReference type="NCBI Taxonomy" id="1576542"/>
    <lineage>
        <taxon>Eukaryota</taxon>
        <taxon>Fungi</taxon>
        <taxon>Dikarya</taxon>
        <taxon>Ascomycota</taxon>
        <taxon>Pezizomycotina</taxon>
        <taxon>Sordariomycetes</taxon>
        <taxon>Hypocreomycetidae</taxon>
        <taxon>Hypocreales</taxon>
        <taxon>Nectriaceae</taxon>
        <taxon>Thelonectria</taxon>
    </lineage>
</organism>
<dbReference type="EMBL" id="JAGPYM010000017">
    <property type="protein sequence ID" value="KAH6885747.1"/>
    <property type="molecule type" value="Genomic_DNA"/>
</dbReference>
<dbReference type="InterPro" id="IPR032675">
    <property type="entry name" value="LRR_dom_sf"/>
</dbReference>
<protein>
    <submittedName>
        <fullName evidence="2">Uncharacterized protein</fullName>
    </submittedName>
</protein>
<reference evidence="2 3" key="1">
    <citation type="journal article" date="2021" name="Nat. Commun.">
        <title>Genetic determinants of endophytism in the Arabidopsis root mycobiome.</title>
        <authorList>
            <person name="Mesny F."/>
            <person name="Miyauchi S."/>
            <person name="Thiergart T."/>
            <person name="Pickel B."/>
            <person name="Atanasova L."/>
            <person name="Karlsson M."/>
            <person name="Huettel B."/>
            <person name="Barry K.W."/>
            <person name="Haridas S."/>
            <person name="Chen C."/>
            <person name="Bauer D."/>
            <person name="Andreopoulos W."/>
            <person name="Pangilinan J."/>
            <person name="LaButti K."/>
            <person name="Riley R."/>
            <person name="Lipzen A."/>
            <person name="Clum A."/>
            <person name="Drula E."/>
            <person name="Henrissat B."/>
            <person name="Kohler A."/>
            <person name="Grigoriev I.V."/>
            <person name="Martin F.M."/>
            <person name="Hacquard S."/>
        </authorList>
    </citation>
    <scope>NUCLEOTIDE SEQUENCE [LARGE SCALE GENOMIC DNA]</scope>
    <source>
        <strain evidence="2 3">MPI-CAGE-CH-0241</strain>
    </source>
</reference>
<gene>
    <name evidence="2" type="ORF">B0T10DRAFT_83567</name>
</gene>
<dbReference type="OrthoDB" id="5213490at2759"/>
<evidence type="ECO:0000256" key="1">
    <source>
        <dbReference type="SAM" id="MobiDB-lite"/>
    </source>
</evidence>
<accession>A0A9P9AQ58</accession>
<evidence type="ECO:0000313" key="2">
    <source>
        <dbReference type="EMBL" id="KAH6885747.1"/>
    </source>
</evidence>
<feature type="region of interest" description="Disordered" evidence="1">
    <location>
        <begin position="574"/>
        <end position="601"/>
    </location>
</feature>
<dbReference type="Gene3D" id="3.80.10.10">
    <property type="entry name" value="Ribonuclease Inhibitor"/>
    <property type="match status" value="1"/>
</dbReference>